<dbReference type="RefSeq" id="WP_284937906.1">
    <property type="nucleotide sequence ID" value="NZ_JANURM010000009.1"/>
</dbReference>
<feature type="domain" description="Isochorismatase-like" evidence="1">
    <location>
        <begin position="4"/>
        <end position="148"/>
    </location>
</feature>
<protein>
    <submittedName>
        <fullName evidence="2">Isochorismatase family protein</fullName>
    </submittedName>
</protein>
<evidence type="ECO:0000259" key="1">
    <source>
        <dbReference type="Pfam" id="PF00857"/>
    </source>
</evidence>
<proteinExistence type="predicted"/>
<dbReference type="EMBL" id="JANURM010000009">
    <property type="protein sequence ID" value="MDL0089254.1"/>
    <property type="molecule type" value="Genomic_DNA"/>
</dbReference>
<dbReference type="Pfam" id="PF00857">
    <property type="entry name" value="Isochorismatase"/>
    <property type="match status" value="1"/>
</dbReference>
<evidence type="ECO:0000313" key="3">
    <source>
        <dbReference type="Proteomes" id="UP001173801"/>
    </source>
</evidence>
<dbReference type="PANTHER" id="PTHR14119">
    <property type="entry name" value="HYDROLASE"/>
    <property type="match status" value="1"/>
</dbReference>
<dbReference type="Proteomes" id="UP001173801">
    <property type="component" value="Unassembled WGS sequence"/>
</dbReference>
<dbReference type="PANTHER" id="PTHR14119:SF3">
    <property type="entry name" value="ISOCHORISMATASE DOMAIN-CONTAINING PROTEIN 2"/>
    <property type="match status" value="1"/>
</dbReference>
<reference evidence="2" key="2">
    <citation type="journal article" date="2023" name="Microorganisms">
        <title>Isolation and Genomic Characteristics of Cat-Borne Campylobacter felis sp. nov. and Sheep-Borne Campylobacter ovis sp. nov.</title>
        <authorList>
            <person name="Wang H."/>
            <person name="Li Y."/>
            <person name="Gu Y."/>
            <person name="Zhou G."/>
            <person name="Chen X."/>
            <person name="Zhang X."/>
            <person name="Shao Z."/>
            <person name="Zhang J."/>
            <person name="Zhang M."/>
        </authorList>
    </citation>
    <scope>NUCLEOTIDE SEQUENCE</scope>
    <source>
        <strain evidence="2">PS10</strain>
    </source>
</reference>
<sequence length="171" mass="19086">MKTAGLMIDFQDRILNVMSGRDLLIKNTQILLNGLKILNINLITSEQNPQKLGATSEIFSPFLGKIYAKNEFSCLGNKALKDEILKFDHLIVFGIEAHICVLQSVKDLLKMGKKVTLIADAVASKDEQNRQIALNLMANLGAEVSCVQSVLFEILKTSEHQNFKEISKLIR</sequence>
<dbReference type="InterPro" id="IPR000868">
    <property type="entry name" value="Isochorismatase-like_dom"/>
</dbReference>
<dbReference type="InterPro" id="IPR050993">
    <property type="entry name" value="Isochorismatase_domain"/>
</dbReference>
<dbReference type="SUPFAM" id="SSF52499">
    <property type="entry name" value="Isochorismatase-like hydrolases"/>
    <property type="match status" value="1"/>
</dbReference>
<evidence type="ECO:0000313" key="2">
    <source>
        <dbReference type="EMBL" id="MDL0089254.1"/>
    </source>
</evidence>
<accession>A0ABT7HS83</accession>
<reference evidence="2" key="1">
    <citation type="submission" date="2022-08" db="EMBL/GenBank/DDBJ databases">
        <authorList>
            <person name="Wang H."/>
        </authorList>
    </citation>
    <scope>NUCLEOTIDE SEQUENCE</scope>
    <source>
        <strain evidence="2">PS10</strain>
    </source>
</reference>
<dbReference type="InterPro" id="IPR036380">
    <property type="entry name" value="Isochorismatase-like_sf"/>
</dbReference>
<comment type="caution">
    <text evidence="2">The sequence shown here is derived from an EMBL/GenBank/DDBJ whole genome shotgun (WGS) entry which is preliminary data.</text>
</comment>
<name>A0ABT7HS83_9BACT</name>
<dbReference type="Gene3D" id="3.40.50.850">
    <property type="entry name" value="Isochorismatase-like"/>
    <property type="match status" value="1"/>
</dbReference>
<gene>
    <name evidence="2" type="ORF">NYG85_07740</name>
</gene>
<organism evidence="2 3">
    <name type="scientific">Campylobacter gastrosuis</name>
    <dbReference type="NCBI Taxonomy" id="2974576"/>
    <lineage>
        <taxon>Bacteria</taxon>
        <taxon>Pseudomonadati</taxon>
        <taxon>Campylobacterota</taxon>
        <taxon>Epsilonproteobacteria</taxon>
        <taxon>Campylobacterales</taxon>
        <taxon>Campylobacteraceae</taxon>
        <taxon>Campylobacter</taxon>
    </lineage>
</organism>
<keyword evidence="3" id="KW-1185">Reference proteome</keyword>